<evidence type="ECO:0000256" key="3">
    <source>
        <dbReference type="ARBA" id="ARBA00022833"/>
    </source>
</evidence>
<protein>
    <submittedName>
        <fullName evidence="7">TraR/DksA C4-type zinc finger protein</fullName>
    </submittedName>
</protein>
<evidence type="ECO:0000313" key="7">
    <source>
        <dbReference type="EMBL" id="WCO69136.1"/>
    </source>
</evidence>
<dbReference type="RefSeq" id="WP_272738650.1">
    <property type="nucleotide sequence ID" value="NZ_CP116942.1"/>
</dbReference>
<feature type="coiled-coil region" evidence="5">
    <location>
        <begin position="7"/>
        <end position="74"/>
    </location>
</feature>
<keyword evidence="3" id="KW-0862">Zinc</keyword>
<gene>
    <name evidence="7" type="ORF">PO878_10420</name>
</gene>
<organism evidence="7 8">
    <name type="scientific">Iamia majanohamensis</name>
    <dbReference type="NCBI Taxonomy" id="467976"/>
    <lineage>
        <taxon>Bacteria</taxon>
        <taxon>Bacillati</taxon>
        <taxon>Actinomycetota</taxon>
        <taxon>Acidimicrobiia</taxon>
        <taxon>Acidimicrobiales</taxon>
        <taxon>Iamiaceae</taxon>
        <taxon>Iamia</taxon>
    </lineage>
</organism>
<dbReference type="KEGG" id="ima:PO878_10420"/>
<evidence type="ECO:0000313" key="8">
    <source>
        <dbReference type="Proteomes" id="UP001216390"/>
    </source>
</evidence>
<name>A0AAE9YB08_9ACTN</name>
<sequence>MLTPETLASLRQTLEEERERLQTQVREMAGDDFDENFADSAQVAAEQGEHRTLTESLEEQLTQVQAALERMDEGTFGLCEVDEQPIAPARLEAFPTARRCMDHSEG</sequence>
<keyword evidence="8" id="KW-1185">Reference proteome</keyword>
<evidence type="ECO:0000256" key="1">
    <source>
        <dbReference type="ARBA" id="ARBA00022723"/>
    </source>
</evidence>
<feature type="domain" description="Zinc finger DksA/TraR C4-type" evidence="6">
    <location>
        <begin position="74"/>
        <end position="102"/>
    </location>
</feature>
<evidence type="ECO:0000256" key="4">
    <source>
        <dbReference type="PROSITE-ProRule" id="PRU00510"/>
    </source>
</evidence>
<accession>A0AAE9YB08</accession>
<dbReference type="PANTHER" id="PTHR33823">
    <property type="entry name" value="RNA POLYMERASE-BINDING TRANSCRIPTION FACTOR DKSA-RELATED"/>
    <property type="match status" value="1"/>
</dbReference>
<evidence type="ECO:0000256" key="2">
    <source>
        <dbReference type="ARBA" id="ARBA00022771"/>
    </source>
</evidence>
<dbReference type="Proteomes" id="UP001216390">
    <property type="component" value="Chromosome"/>
</dbReference>
<keyword evidence="1" id="KW-0479">Metal-binding</keyword>
<keyword evidence="5" id="KW-0175">Coiled coil</keyword>
<reference evidence="7" key="1">
    <citation type="submission" date="2023-01" db="EMBL/GenBank/DDBJ databases">
        <title>The diversity of Class Acidimicrobiia in South China Sea sediment environments and the proposal of Iamia marina sp. nov., a novel species of the genus Iamia.</title>
        <authorList>
            <person name="He Y."/>
            <person name="Tian X."/>
        </authorList>
    </citation>
    <scope>NUCLEOTIDE SEQUENCE</scope>
    <source>
        <strain evidence="7">DSM 19957</strain>
    </source>
</reference>
<dbReference type="GO" id="GO:0008270">
    <property type="term" value="F:zinc ion binding"/>
    <property type="evidence" value="ECO:0007669"/>
    <property type="project" value="UniProtKB-KW"/>
</dbReference>
<evidence type="ECO:0000259" key="6">
    <source>
        <dbReference type="Pfam" id="PF01258"/>
    </source>
</evidence>
<dbReference type="AlphaFoldDB" id="A0AAE9YB08"/>
<dbReference type="SUPFAM" id="SSF109635">
    <property type="entry name" value="DnaK suppressor protein DksA, alpha-hairpin domain"/>
    <property type="match status" value="1"/>
</dbReference>
<dbReference type="PROSITE" id="PS51128">
    <property type="entry name" value="ZF_DKSA_2"/>
    <property type="match status" value="1"/>
</dbReference>
<dbReference type="Pfam" id="PF01258">
    <property type="entry name" value="zf-dskA_traR"/>
    <property type="match status" value="1"/>
</dbReference>
<dbReference type="EMBL" id="CP116942">
    <property type="protein sequence ID" value="WCO69136.1"/>
    <property type="molecule type" value="Genomic_DNA"/>
</dbReference>
<proteinExistence type="predicted"/>
<dbReference type="Gene3D" id="1.20.120.910">
    <property type="entry name" value="DksA, coiled-coil domain"/>
    <property type="match status" value="1"/>
</dbReference>
<dbReference type="InterPro" id="IPR037187">
    <property type="entry name" value="DnaK_N"/>
</dbReference>
<evidence type="ECO:0000256" key="5">
    <source>
        <dbReference type="SAM" id="Coils"/>
    </source>
</evidence>
<feature type="zinc finger region" description="dksA C4-type" evidence="4">
    <location>
        <begin position="79"/>
        <end position="103"/>
    </location>
</feature>
<keyword evidence="2" id="KW-0863">Zinc-finger</keyword>
<dbReference type="InterPro" id="IPR000962">
    <property type="entry name" value="Znf_DskA_TraR"/>
</dbReference>